<evidence type="ECO:0000313" key="2">
    <source>
        <dbReference type="Proteomes" id="UP000194236"/>
    </source>
</evidence>
<dbReference type="Proteomes" id="UP000194236">
    <property type="component" value="Unassembled WGS sequence"/>
</dbReference>
<gene>
    <name evidence="1" type="ORF">BLA29_007781</name>
</gene>
<dbReference type="AlphaFoldDB" id="A0A1Y3APG3"/>
<accession>A0A1Y3APG3</accession>
<organism evidence="1 2">
    <name type="scientific">Euroglyphus maynei</name>
    <name type="common">Mayne's house dust mite</name>
    <dbReference type="NCBI Taxonomy" id="6958"/>
    <lineage>
        <taxon>Eukaryota</taxon>
        <taxon>Metazoa</taxon>
        <taxon>Ecdysozoa</taxon>
        <taxon>Arthropoda</taxon>
        <taxon>Chelicerata</taxon>
        <taxon>Arachnida</taxon>
        <taxon>Acari</taxon>
        <taxon>Acariformes</taxon>
        <taxon>Sarcoptiformes</taxon>
        <taxon>Astigmata</taxon>
        <taxon>Psoroptidia</taxon>
        <taxon>Analgoidea</taxon>
        <taxon>Pyroglyphidae</taxon>
        <taxon>Pyroglyphinae</taxon>
        <taxon>Euroglyphus</taxon>
    </lineage>
</organism>
<evidence type="ECO:0000313" key="1">
    <source>
        <dbReference type="EMBL" id="OTF70320.1"/>
    </source>
</evidence>
<reference evidence="1 2" key="1">
    <citation type="submission" date="2017-03" db="EMBL/GenBank/DDBJ databases">
        <title>Genome Survey of Euroglyphus maynei.</title>
        <authorList>
            <person name="Arlian L.G."/>
            <person name="Morgan M.S."/>
            <person name="Rider S.D."/>
        </authorList>
    </citation>
    <scope>NUCLEOTIDE SEQUENCE [LARGE SCALE GENOMIC DNA]</scope>
    <source>
        <strain evidence="1">Arlian Lab</strain>
        <tissue evidence="1">Whole body</tissue>
    </source>
</reference>
<keyword evidence="2" id="KW-1185">Reference proteome</keyword>
<name>A0A1Y3APG3_EURMA</name>
<proteinExistence type="predicted"/>
<protein>
    <submittedName>
        <fullName evidence="1">Uncharacterized protein</fullName>
    </submittedName>
</protein>
<dbReference type="EMBL" id="MUJZ01066269">
    <property type="protein sequence ID" value="OTF70320.1"/>
    <property type="molecule type" value="Genomic_DNA"/>
</dbReference>
<comment type="caution">
    <text evidence="1">The sequence shown here is derived from an EMBL/GenBank/DDBJ whole genome shotgun (WGS) entry which is preliminary data.</text>
</comment>
<sequence length="125" mass="14386">MTKFPHLNPQIHKTIYDFLNGGPNPSPELGPQRQFRLGETIEFRKRSPDQPLSRHIVETQLLIDYDKKTCKKLENLKQFSEFPNIRTVGIVGNPQQQQQQQQSGQIGMPIRMATFQTVGPRGMDK</sequence>